<sequence>MAIRFNGIIQREALSDEECRDRLRQARWARLLISVRCLPASRPVPLVVDGETLLVATDEEVVWEAAERHEVLTLNIDGVEPSGATWTVTTTGVGWVVNPTEPSAALPFDHPLLPYLDNGARLIALPLTLVVGDQTVWSFPRAPR</sequence>
<dbReference type="EMBL" id="CAFBLN010000056">
    <property type="protein sequence ID" value="CAB4876306.1"/>
    <property type="molecule type" value="Genomic_DNA"/>
</dbReference>
<reference evidence="1" key="1">
    <citation type="submission" date="2020-05" db="EMBL/GenBank/DDBJ databases">
        <authorList>
            <person name="Chiriac C."/>
            <person name="Salcher M."/>
            <person name="Ghai R."/>
            <person name="Kavagutti S V."/>
        </authorList>
    </citation>
    <scope>NUCLEOTIDE SEQUENCE</scope>
</reference>
<dbReference type="InterPro" id="IPR012349">
    <property type="entry name" value="Split_barrel_FMN-bd"/>
</dbReference>
<name>A0A6J7E053_9ZZZZ</name>
<organism evidence="1">
    <name type="scientific">freshwater metagenome</name>
    <dbReference type="NCBI Taxonomy" id="449393"/>
    <lineage>
        <taxon>unclassified sequences</taxon>
        <taxon>metagenomes</taxon>
        <taxon>ecological metagenomes</taxon>
    </lineage>
</organism>
<dbReference type="Gene3D" id="2.30.110.10">
    <property type="entry name" value="Electron Transport, Fmn-binding Protein, Chain A"/>
    <property type="match status" value="1"/>
</dbReference>
<accession>A0A6J7E053</accession>
<evidence type="ECO:0000313" key="1">
    <source>
        <dbReference type="EMBL" id="CAB4876306.1"/>
    </source>
</evidence>
<dbReference type="Pfam" id="PF12900">
    <property type="entry name" value="Pyridox_ox_2"/>
    <property type="match status" value="1"/>
</dbReference>
<gene>
    <name evidence="1" type="ORF">UFOPK3381_01093</name>
</gene>
<dbReference type="AlphaFoldDB" id="A0A6J7E053"/>
<protein>
    <submittedName>
        <fullName evidence="1">Unannotated protein</fullName>
    </submittedName>
</protein>
<proteinExistence type="predicted"/>
<dbReference type="InterPro" id="IPR024747">
    <property type="entry name" value="Pyridox_Oxase-rel"/>
</dbReference>
<dbReference type="SUPFAM" id="SSF50475">
    <property type="entry name" value="FMN-binding split barrel"/>
    <property type="match status" value="1"/>
</dbReference>